<dbReference type="GO" id="GO:0042597">
    <property type="term" value="C:periplasmic space"/>
    <property type="evidence" value="ECO:0007669"/>
    <property type="project" value="InterPro"/>
</dbReference>
<sequence length="155" mass="18363">MKKIILLPLMALALAISPVAFADKMCPCMDIQKMEKELNLTADQKNKIMEIRKQAKEQMKATWEQMKALHQQKKELVRSEKMDQAKLDELVNQKKELMASMMKTKIMTQHQIYNVLDENQKEKFAAMMDKWEQKKMEKMEKMKNMEDDSDDETDE</sequence>
<name>A0A0W0VPB2_9GAMM</name>
<dbReference type="AlphaFoldDB" id="A0A0W0VPB2"/>
<dbReference type="PATRIC" id="fig|45068.5.peg.838"/>
<proteinExistence type="predicted"/>
<evidence type="ECO:0000313" key="4">
    <source>
        <dbReference type="Proteomes" id="UP000054997"/>
    </source>
</evidence>
<gene>
    <name evidence="3" type="ORF">Llon_0787</name>
</gene>
<dbReference type="Gene3D" id="1.20.120.1490">
    <property type="match status" value="1"/>
</dbReference>
<accession>A0A0W0VPB2</accession>
<comment type="caution">
    <text evidence="3">The sequence shown here is derived from an EMBL/GenBank/DDBJ whole genome shotgun (WGS) entry which is preliminary data.</text>
</comment>
<dbReference type="Proteomes" id="UP000054997">
    <property type="component" value="Unassembled WGS sequence"/>
</dbReference>
<evidence type="ECO:0000256" key="2">
    <source>
        <dbReference type="SAM" id="SignalP"/>
    </source>
</evidence>
<organism evidence="3 4">
    <name type="scientific">Legionella londiniensis</name>
    <dbReference type="NCBI Taxonomy" id="45068"/>
    <lineage>
        <taxon>Bacteria</taxon>
        <taxon>Pseudomonadati</taxon>
        <taxon>Pseudomonadota</taxon>
        <taxon>Gammaproteobacteria</taxon>
        <taxon>Legionellales</taxon>
        <taxon>Legionellaceae</taxon>
        <taxon>Legionella</taxon>
    </lineage>
</organism>
<feature type="chain" id="PRO_5006914965" evidence="2">
    <location>
        <begin position="23"/>
        <end position="155"/>
    </location>
</feature>
<dbReference type="InterPro" id="IPR012899">
    <property type="entry name" value="LTXXQ"/>
</dbReference>
<keyword evidence="1" id="KW-0175">Coiled coil</keyword>
<dbReference type="Pfam" id="PF07813">
    <property type="entry name" value="LTXXQ"/>
    <property type="match status" value="1"/>
</dbReference>
<keyword evidence="4" id="KW-1185">Reference proteome</keyword>
<dbReference type="RefSeq" id="WP_058528796.1">
    <property type="nucleotide sequence ID" value="NZ_CAAAHZ010000014.1"/>
</dbReference>
<dbReference type="CDD" id="cd09916">
    <property type="entry name" value="CpxP_like"/>
    <property type="match status" value="1"/>
</dbReference>
<feature type="signal peptide" evidence="2">
    <location>
        <begin position="1"/>
        <end position="22"/>
    </location>
</feature>
<reference evidence="3 4" key="1">
    <citation type="submission" date="2015-11" db="EMBL/GenBank/DDBJ databases">
        <title>Genomic analysis of 38 Legionella species identifies large and diverse effector repertoires.</title>
        <authorList>
            <person name="Burstein D."/>
            <person name="Amaro F."/>
            <person name="Zusman T."/>
            <person name="Lifshitz Z."/>
            <person name="Cohen O."/>
            <person name="Gilbert J.A."/>
            <person name="Pupko T."/>
            <person name="Shuman H.A."/>
            <person name="Segal G."/>
        </authorList>
    </citation>
    <scope>NUCLEOTIDE SEQUENCE [LARGE SCALE GENOMIC DNA]</scope>
    <source>
        <strain evidence="3 4">ATCC 49505</strain>
    </source>
</reference>
<protein>
    <submittedName>
        <fullName evidence="3">16 kD immunogenic protein</fullName>
    </submittedName>
</protein>
<feature type="coiled-coil region" evidence="1">
    <location>
        <begin position="128"/>
        <end position="155"/>
    </location>
</feature>
<dbReference type="STRING" id="45068.Llon_0787"/>
<evidence type="ECO:0000313" key="3">
    <source>
        <dbReference type="EMBL" id="KTD21622.1"/>
    </source>
</evidence>
<evidence type="ECO:0000256" key="1">
    <source>
        <dbReference type="SAM" id="Coils"/>
    </source>
</evidence>
<dbReference type="EMBL" id="LNYK01000014">
    <property type="protein sequence ID" value="KTD21622.1"/>
    <property type="molecule type" value="Genomic_DNA"/>
</dbReference>
<keyword evidence="2" id="KW-0732">Signal</keyword>